<name>A0A196SCF0_BLAHN</name>
<sequence length="71" mass="8050">MEGVLHPMDNDVTITLNEGRGTGKICLVEMNYCCASKYYMLVYPSGKKHPLYDGLTIRVIYTALSTIFFPR</sequence>
<keyword evidence="2" id="KW-1185">Reference proteome</keyword>
<accession>A0A196SCF0</accession>
<dbReference type="Proteomes" id="UP000078348">
    <property type="component" value="Unassembled WGS sequence"/>
</dbReference>
<protein>
    <submittedName>
        <fullName evidence="1">Uncharacterized protein</fullName>
    </submittedName>
</protein>
<evidence type="ECO:0000313" key="1">
    <source>
        <dbReference type="EMBL" id="OAO14683.1"/>
    </source>
</evidence>
<gene>
    <name evidence="1" type="ORF">AV274_3594</name>
</gene>
<dbReference type="EMBL" id="LXWW01000219">
    <property type="protein sequence ID" value="OAO14683.1"/>
    <property type="molecule type" value="Genomic_DNA"/>
</dbReference>
<organism evidence="1 2">
    <name type="scientific">Blastocystis sp. subtype 1 (strain ATCC 50177 / NandII)</name>
    <dbReference type="NCBI Taxonomy" id="478820"/>
    <lineage>
        <taxon>Eukaryota</taxon>
        <taxon>Sar</taxon>
        <taxon>Stramenopiles</taxon>
        <taxon>Bigyra</taxon>
        <taxon>Opalozoa</taxon>
        <taxon>Opalinata</taxon>
        <taxon>Blastocystidae</taxon>
        <taxon>Blastocystis</taxon>
    </lineage>
</organism>
<evidence type="ECO:0000313" key="2">
    <source>
        <dbReference type="Proteomes" id="UP000078348"/>
    </source>
</evidence>
<dbReference type="AlphaFoldDB" id="A0A196SCF0"/>
<reference evidence="1 2" key="1">
    <citation type="submission" date="2016-05" db="EMBL/GenBank/DDBJ databases">
        <title>Nuclear genome of Blastocystis sp. subtype 1 NandII.</title>
        <authorList>
            <person name="Gentekaki E."/>
            <person name="Curtis B."/>
            <person name="Stairs C."/>
            <person name="Eme L."/>
            <person name="Herman E."/>
            <person name="Klimes V."/>
            <person name="Arias M.C."/>
            <person name="Elias M."/>
            <person name="Hilliou F."/>
            <person name="Klute M."/>
            <person name="Malik S.-B."/>
            <person name="Pightling A."/>
            <person name="Rachubinski R."/>
            <person name="Salas D."/>
            <person name="Schlacht A."/>
            <person name="Suga H."/>
            <person name="Archibald J."/>
            <person name="Ball S.G."/>
            <person name="Clark G."/>
            <person name="Dacks J."/>
            <person name="Van Der Giezen M."/>
            <person name="Tsaousis A."/>
            <person name="Roger A."/>
        </authorList>
    </citation>
    <scope>NUCLEOTIDE SEQUENCE [LARGE SCALE GENOMIC DNA]</scope>
    <source>
        <strain evidence="2">ATCC 50177 / NandII</strain>
    </source>
</reference>
<comment type="caution">
    <text evidence="1">The sequence shown here is derived from an EMBL/GenBank/DDBJ whole genome shotgun (WGS) entry which is preliminary data.</text>
</comment>
<proteinExistence type="predicted"/>